<dbReference type="PANTHER" id="PTHR10302:SF27">
    <property type="entry name" value="SINGLE-STRANDED DNA-BINDING PROTEIN"/>
    <property type="match status" value="1"/>
</dbReference>
<dbReference type="PROSITE" id="PS50935">
    <property type="entry name" value="SSB"/>
    <property type="match status" value="1"/>
</dbReference>
<evidence type="ECO:0000313" key="6">
    <source>
        <dbReference type="Proteomes" id="UP000512286"/>
    </source>
</evidence>
<dbReference type="CDD" id="cd04496">
    <property type="entry name" value="SSB_OBF"/>
    <property type="match status" value="1"/>
</dbReference>
<protein>
    <recommendedName>
        <fullName evidence="2 3">Single-stranded DNA-binding protein</fullName>
        <shortName evidence="2">SSB</shortName>
    </recommendedName>
</protein>
<comment type="subunit">
    <text evidence="2">Homotetramer.</text>
</comment>
<dbReference type="GO" id="GO:0009295">
    <property type="term" value="C:nucleoid"/>
    <property type="evidence" value="ECO:0007669"/>
    <property type="project" value="TreeGrafter"/>
</dbReference>
<dbReference type="EMBL" id="CP059378">
    <property type="protein sequence ID" value="QLY79198.1"/>
    <property type="molecule type" value="Genomic_DNA"/>
</dbReference>
<reference evidence="5 6" key="1">
    <citation type="submission" date="2020-07" db="EMBL/GenBank/DDBJ databases">
        <title>Electron transfer.</title>
        <authorList>
            <person name="Huang L."/>
            <person name="Liu X."/>
            <person name="Zhou S."/>
        </authorList>
    </citation>
    <scope>NUCLEOTIDE SEQUENCE [LARGE SCALE GENOMIC DNA]</scope>
    <source>
        <strain evidence="5 6">Lx1</strain>
    </source>
</reference>
<dbReference type="Gene3D" id="2.40.50.140">
    <property type="entry name" value="Nucleic acid-binding proteins"/>
    <property type="match status" value="1"/>
</dbReference>
<dbReference type="InterPro" id="IPR012340">
    <property type="entry name" value="NA-bd_OB-fold"/>
</dbReference>
<evidence type="ECO:0000313" key="5">
    <source>
        <dbReference type="EMBL" id="QLY79198.1"/>
    </source>
</evidence>
<dbReference type="PANTHER" id="PTHR10302">
    <property type="entry name" value="SINGLE-STRANDED DNA-BINDING PROTEIN"/>
    <property type="match status" value="1"/>
</dbReference>
<dbReference type="HAMAP" id="MF_00984">
    <property type="entry name" value="SSB"/>
    <property type="match status" value="1"/>
</dbReference>
<organism evidence="5 6">
    <name type="scientific">Clostridium intestinale</name>
    <dbReference type="NCBI Taxonomy" id="36845"/>
    <lineage>
        <taxon>Bacteria</taxon>
        <taxon>Bacillati</taxon>
        <taxon>Bacillota</taxon>
        <taxon>Clostridia</taxon>
        <taxon>Eubacteriales</taxon>
        <taxon>Clostridiaceae</taxon>
        <taxon>Clostridium</taxon>
    </lineage>
</organism>
<feature type="compositionally biased region" description="Polar residues" evidence="4">
    <location>
        <begin position="113"/>
        <end position="122"/>
    </location>
</feature>
<dbReference type="NCBIfam" id="TIGR00621">
    <property type="entry name" value="ssb"/>
    <property type="match status" value="1"/>
</dbReference>
<accession>A0A7D7A2B6</accession>
<evidence type="ECO:0000256" key="2">
    <source>
        <dbReference type="HAMAP-Rule" id="MF_00984"/>
    </source>
</evidence>
<feature type="compositionally biased region" description="Acidic residues" evidence="4">
    <location>
        <begin position="124"/>
        <end position="139"/>
    </location>
</feature>
<dbReference type="AlphaFoldDB" id="A0A7D7A2B6"/>
<dbReference type="Pfam" id="PF00436">
    <property type="entry name" value="SSB"/>
    <property type="match status" value="1"/>
</dbReference>
<dbReference type="InterPro" id="IPR000424">
    <property type="entry name" value="Primosome_PriB/ssb"/>
</dbReference>
<evidence type="ECO:0000256" key="4">
    <source>
        <dbReference type="SAM" id="MobiDB-lite"/>
    </source>
</evidence>
<evidence type="ECO:0000256" key="1">
    <source>
        <dbReference type="ARBA" id="ARBA00023125"/>
    </source>
</evidence>
<dbReference type="SUPFAM" id="SSF50249">
    <property type="entry name" value="Nucleic acid-binding proteins"/>
    <property type="match status" value="1"/>
</dbReference>
<dbReference type="GO" id="GO:0006260">
    <property type="term" value="P:DNA replication"/>
    <property type="evidence" value="ECO:0007669"/>
    <property type="project" value="InterPro"/>
</dbReference>
<proteinExistence type="inferred from homology"/>
<dbReference type="KEGG" id="cint:HZF06_19295"/>
<feature type="region of interest" description="Disordered" evidence="4">
    <location>
        <begin position="101"/>
        <end position="139"/>
    </location>
</feature>
<sequence>MNKVVLIGRLTRDPELKFTPGNGTAVTSITLAVDKYNSATKQREADFISVTIWGKQAEATANYMTKGSLMAISGRIQTRTYDDKEGNKRYVTEVVANETSFLSSKGNGAPGGANQTGNSISSWPEDDMVPVVDDGDIPF</sequence>
<gene>
    <name evidence="5" type="ORF">HZF06_19295</name>
</gene>
<dbReference type="InterPro" id="IPR011344">
    <property type="entry name" value="ssDNA-bd"/>
</dbReference>
<comment type="caution">
    <text evidence="2">Lacks conserved residue(s) required for the propagation of feature annotation.</text>
</comment>
<name>A0A7D7A2B6_9CLOT</name>
<evidence type="ECO:0000256" key="3">
    <source>
        <dbReference type="RuleBase" id="RU000524"/>
    </source>
</evidence>
<dbReference type="GO" id="GO:0003697">
    <property type="term" value="F:single-stranded DNA binding"/>
    <property type="evidence" value="ECO:0007669"/>
    <property type="project" value="UniProtKB-UniRule"/>
</dbReference>
<dbReference type="RefSeq" id="WP_181601414.1">
    <property type="nucleotide sequence ID" value="NZ_CP059378.1"/>
</dbReference>
<dbReference type="Proteomes" id="UP000512286">
    <property type="component" value="Chromosome"/>
</dbReference>
<keyword evidence="1 2" id="KW-0238">DNA-binding</keyword>